<dbReference type="Pfam" id="PF22366">
    <property type="entry name" value="NDH2_C"/>
    <property type="match status" value="1"/>
</dbReference>
<dbReference type="Proteomes" id="UP000265427">
    <property type="component" value="Unassembled WGS sequence"/>
</dbReference>
<dbReference type="Gene3D" id="1.25.40.20">
    <property type="entry name" value="Ankyrin repeat-containing domain"/>
    <property type="match status" value="1"/>
</dbReference>
<evidence type="ECO:0000313" key="18">
    <source>
        <dbReference type="Proteomes" id="UP000265427"/>
    </source>
</evidence>
<evidence type="ECO:0000313" key="17">
    <source>
        <dbReference type="EMBL" id="RHZ10590.1"/>
    </source>
</evidence>
<dbReference type="SUPFAM" id="SSF48403">
    <property type="entry name" value="Ankyrin repeat"/>
    <property type="match status" value="1"/>
</dbReference>
<dbReference type="PROSITE" id="PS50011">
    <property type="entry name" value="PROTEIN_KINASE_DOM"/>
    <property type="match status" value="1"/>
</dbReference>
<dbReference type="Proteomes" id="UP000266196">
    <property type="component" value="Unassembled WGS sequence"/>
</dbReference>
<dbReference type="Pfam" id="PF00069">
    <property type="entry name" value="Pkinase"/>
    <property type="match status" value="1"/>
</dbReference>
<evidence type="ECO:0000256" key="10">
    <source>
        <dbReference type="ARBA" id="ARBA00023002"/>
    </source>
</evidence>
<name>A0A397AN61_APHAT</name>
<dbReference type="InterPro" id="IPR011009">
    <property type="entry name" value="Kinase-like_dom_sf"/>
</dbReference>
<comment type="caution">
    <text evidence="16">The sequence shown here is derived from an EMBL/GenBank/DDBJ whole genome shotgun (WGS) entry which is preliminary data.</text>
</comment>
<dbReference type="InterPro" id="IPR018934">
    <property type="entry name" value="RIO_dom"/>
</dbReference>
<evidence type="ECO:0000313" key="19">
    <source>
        <dbReference type="Proteomes" id="UP000266196"/>
    </source>
</evidence>
<accession>A0A397AN61</accession>
<dbReference type="EC" id="2.7.11.1" evidence="2"/>
<protein>
    <recommendedName>
        <fullName evidence="2">non-specific serine/threonine protein kinase</fullName>
        <ecNumber evidence="2">2.7.11.1</ecNumber>
    </recommendedName>
</protein>
<keyword evidence="5" id="KW-0808">Transferase</keyword>
<proteinExistence type="inferred from homology"/>
<evidence type="ECO:0000256" key="7">
    <source>
        <dbReference type="ARBA" id="ARBA00022777"/>
    </source>
</evidence>
<dbReference type="EMBL" id="QUSZ01005712">
    <property type="protein sequence ID" value="RHY08486.1"/>
    <property type="molecule type" value="Genomic_DNA"/>
</dbReference>
<dbReference type="Pfam" id="PF12796">
    <property type="entry name" value="Ank_2"/>
    <property type="match status" value="1"/>
</dbReference>
<evidence type="ECO:0000256" key="5">
    <source>
        <dbReference type="ARBA" id="ARBA00022679"/>
    </source>
</evidence>
<dbReference type="SMART" id="SM00248">
    <property type="entry name" value="ANK"/>
    <property type="match status" value="4"/>
</dbReference>
<dbReference type="SUPFAM" id="SSF51905">
    <property type="entry name" value="FAD/NAD(P)-binding domain"/>
    <property type="match status" value="2"/>
</dbReference>
<organism evidence="16 18">
    <name type="scientific">Aphanomyces astaci</name>
    <name type="common">Crayfish plague agent</name>
    <dbReference type="NCBI Taxonomy" id="112090"/>
    <lineage>
        <taxon>Eukaryota</taxon>
        <taxon>Sar</taxon>
        <taxon>Stramenopiles</taxon>
        <taxon>Oomycota</taxon>
        <taxon>Saprolegniomycetes</taxon>
        <taxon>Saprolegniales</taxon>
        <taxon>Verrucalvaceae</taxon>
        <taxon>Aphanomyces</taxon>
    </lineage>
</organism>
<evidence type="ECO:0000256" key="8">
    <source>
        <dbReference type="ARBA" id="ARBA00022827"/>
    </source>
</evidence>
<dbReference type="SUPFAM" id="SSF56112">
    <property type="entry name" value="Protein kinase-like (PK-like)"/>
    <property type="match status" value="1"/>
</dbReference>
<dbReference type="SMART" id="SM00220">
    <property type="entry name" value="S_TKc"/>
    <property type="match status" value="1"/>
</dbReference>
<dbReference type="InterPro" id="IPR000719">
    <property type="entry name" value="Prot_kinase_dom"/>
</dbReference>
<evidence type="ECO:0000256" key="6">
    <source>
        <dbReference type="ARBA" id="ARBA00022741"/>
    </source>
</evidence>
<evidence type="ECO:0000256" key="4">
    <source>
        <dbReference type="ARBA" id="ARBA00022630"/>
    </source>
</evidence>
<dbReference type="InterPro" id="IPR002110">
    <property type="entry name" value="Ankyrin_rpt"/>
</dbReference>
<evidence type="ECO:0000256" key="14">
    <source>
        <dbReference type="SAM" id="MobiDB-lite"/>
    </source>
</evidence>
<keyword evidence="6" id="KW-0547">Nucleotide-binding</keyword>
<dbReference type="InterPro" id="IPR023753">
    <property type="entry name" value="FAD/NAD-binding_dom"/>
</dbReference>
<evidence type="ECO:0000256" key="13">
    <source>
        <dbReference type="ARBA" id="ARBA00048679"/>
    </source>
</evidence>
<dbReference type="EMBL" id="QUTE01011212">
    <property type="protein sequence ID" value="RHZ10590.1"/>
    <property type="molecule type" value="Genomic_DNA"/>
</dbReference>
<keyword evidence="3" id="KW-0723">Serine/threonine-protein kinase</keyword>
<feature type="domain" description="Protein kinase" evidence="15">
    <location>
        <begin position="779"/>
        <end position="1166"/>
    </location>
</feature>
<keyword evidence="4" id="KW-0285">Flavoprotein</keyword>
<feature type="compositionally biased region" description="Basic and acidic residues" evidence="14">
    <location>
        <begin position="1027"/>
        <end position="1047"/>
    </location>
</feature>
<dbReference type="Pfam" id="PF01163">
    <property type="entry name" value="RIO1"/>
    <property type="match status" value="1"/>
</dbReference>
<dbReference type="InterPro" id="IPR036188">
    <property type="entry name" value="FAD/NAD-bd_sf"/>
</dbReference>
<dbReference type="VEuPathDB" id="FungiDB:H257_02717"/>
<dbReference type="Pfam" id="PF07992">
    <property type="entry name" value="Pyr_redox_2"/>
    <property type="match status" value="1"/>
</dbReference>
<evidence type="ECO:0000313" key="16">
    <source>
        <dbReference type="EMBL" id="RHY08486.1"/>
    </source>
</evidence>
<dbReference type="PANTHER" id="PTHR43706">
    <property type="entry name" value="NADH DEHYDROGENASE"/>
    <property type="match status" value="1"/>
</dbReference>
<evidence type="ECO:0000256" key="11">
    <source>
        <dbReference type="ARBA" id="ARBA00023027"/>
    </source>
</evidence>
<evidence type="ECO:0000259" key="15">
    <source>
        <dbReference type="PROSITE" id="PS50011"/>
    </source>
</evidence>
<keyword evidence="7" id="KW-0418">Kinase</keyword>
<comment type="catalytic activity">
    <reaction evidence="13">
        <text>L-seryl-[protein] + ATP = O-phospho-L-seryl-[protein] + ADP + H(+)</text>
        <dbReference type="Rhea" id="RHEA:17989"/>
        <dbReference type="Rhea" id="RHEA-COMP:9863"/>
        <dbReference type="Rhea" id="RHEA-COMP:11604"/>
        <dbReference type="ChEBI" id="CHEBI:15378"/>
        <dbReference type="ChEBI" id="CHEBI:29999"/>
        <dbReference type="ChEBI" id="CHEBI:30616"/>
        <dbReference type="ChEBI" id="CHEBI:83421"/>
        <dbReference type="ChEBI" id="CHEBI:456216"/>
        <dbReference type="EC" id="2.7.11.1"/>
    </reaction>
</comment>
<dbReference type="InterPro" id="IPR054585">
    <property type="entry name" value="NDH2-like_C"/>
</dbReference>
<dbReference type="Gene3D" id="1.10.510.10">
    <property type="entry name" value="Transferase(Phosphotransferase) domain 1"/>
    <property type="match status" value="1"/>
</dbReference>
<sequence>MFRSVASHSLLRRKTTPVSSMLLRLSHTATAVEASDRFRVVIVGTGWAGYKLLINGKERRDDIERALGKPVDFVVISERNHFLYTPLLASTTVGTLEFRSITEPVRESSFRHEQDFVLASVQSIDTVSKQVQCQSTLSTDLNYKIDYDMLVVACGSVPSTFGLPGVTEHAFFLKEVHHARMCFVVSDWLIIIVHMEHTRIGEIRRRILENFELATQPGVSEATQRQLLHFIVVGGGPTGIEFCAELYDFVNEDLARLYPQVSNYLQVSLIDAGEILSMFNASLRERAMRKIENRQSMRIIKHNCTEVKSNAVVLDTGEEIPCGLVVWTAGVGPNTLTKTLPWAKSKRGNILTNQFCQLKLQLPSAVFAIGDCADIENYPLPATAQKAQGQALYLLELLQRTKPSVEPYRFESMGMMAYLGSYEGLFQAKDVTINKQHQPLATFDGWKAWLVWRSAYLTKLGSWRLRLQVPLDWFKAMVVGRDVGGKPVVEECTPLMLASWLGHDGIVDLLVAYDSSLVNLANHNKTNALMLACMNNHWSAVQTLLSVASLDVNAINMVWIRRALILACASSSKNVVDALLSHHDIDVNMVDNTEETALHVAADVGEGESAYPSALFRACRLGFEDIVQLLLSRDDLDVHADINTGTLLVVAMAPCMTPAAGVALLLRDLPVIVSVTTPTPTIVATDKHHYSWTTFLDSSTPIKPEIRLETVQLVLDHPQFKALDRHSVVKELAFAADINGRTALQITDAATRTFLNEQLFFCGRYELFDGPPIHISSTAVVVNAFDYGMFKQVFDMHAAALDHHLDRDGFAKCSHALGQPSSQTTKNHNGTLSEVEFMRYCDQAYGGKLKVAMKFMRNADEHAREIHMRRGLTKDDEENAGSPCVLRLLPMASQEAFECHVTQLTLHHDLHMAAYPNVLVMPAADRSLEDIYLKERPNDNQIRSMLQEVATMLGQLHSHDVVHGDVKKLNVLRVDHCMRLIDMDAATPVNHPIGAKFSSGSLPPEMFYKLKSEDEVAQYSSYWQQRNHPEKTKNEADDDDERPRHDPDWWAKVQPRHHWVVKTFHDKDHHLLPYTLVKATPAVDMWAFGVLMYQMYSGVELVPTDRNQDVDDSSIERAATWTPADLATRLQNKVANPVARDLLLKLLAVDPNDRISVHAMLGHAYFEIKQVDSTTKQVLSAIEAKLDTLNDHVVSGFQSMNDRLDLVVELTQDTLKQLGQAKEDLMRGIFQATEVRVPTSFVLLPFNILEKLADDDDVNDVEGALDEAASFIQKGLDMGAKFVKAVKTNKAINVVVKLVTPGAPLYLYLIDEVQGAPVVPPLDKASPPVYPIKIETKSDEYVAFMVTAMPYIQTGFKLLKGVNTVACMAKALGVPSLDADVLQGVQDKIERAKKTSSVFDFGVLQTAVEANDPGAPVHRIRGAALRQLERFFELHDPDKDFAGLGRTYAASGQVLWTAKSTIEAFERSKAQPKSANISFAGDIPMLLESGNKKTLTAQDVYAKLLRQQPPETTRKERWL</sequence>
<evidence type="ECO:0000256" key="3">
    <source>
        <dbReference type="ARBA" id="ARBA00022527"/>
    </source>
</evidence>
<dbReference type="GO" id="GO:0004674">
    <property type="term" value="F:protein serine/threonine kinase activity"/>
    <property type="evidence" value="ECO:0007669"/>
    <property type="project" value="UniProtKB-KW"/>
</dbReference>
<dbReference type="GO" id="GO:0005739">
    <property type="term" value="C:mitochondrion"/>
    <property type="evidence" value="ECO:0007669"/>
    <property type="project" value="TreeGrafter"/>
</dbReference>
<dbReference type="InterPro" id="IPR036770">
    <property type="entry name" value="Ankyrin_rpt-contain_sf"/>
</dbReference>
<gene>
    <name evidence="17" type="ORF">DYB31_005585</name>
    <name evidence="16" type="ORF">DYB36_005115</name>
</gene>
<keyword evidence="9" id="KW-0067">ATP-binding</keyword>
<feature type="region of interest" description="Disordered" evidence="14">
    <location>
        <begin position="1020"/>
        <end position="1047"/>
    </location>
</feature>
<evidence type="ECO:0000256" key="1">
    <source>
        <dbReference type="ARBA" id="ARBA00005272"/>
    </source>
</evidence>
<dbReference type="VEuPathDB" id="FungiDB:H257_02716"/>
<keyword evidence="8" id="KW-0274">FAD</keyword>
<evidence type="ECO:0000256" key="2">
    <source>
        <dbReference type="ARBA" id="ARBA00012513"/>
    </source>
</evidence>
<keyword evidence="10" id="KW-0560">Oxidoreductase</keyword>
<evidence type="ECO:0000256" key="12">
    <source>
        <dbReference type="ARBA" id="ARBA00047899"/>
    </source>
</evidence>
<reference evidence="18 19" key="1">
    <citation type="submission" date="2018-08" db="EMBL/GenBank/DDBJ databases">
        <title>Aphanomyces genome sequencing and annotation.</title>
        <authorList>
            <person name="Minardi D."/>
            <person name="Oidtmann B."/>
            <person name="Van Der Giezen M."/>
            <person name="Studholme D.J."/>
        </authorList>
    </citation>
    <scope>NUCLEOTIDE SEQUENCE [LARGE SCALE GENOMIC DNA]</scope>
    <source>
        <strain evidence="17 19">197901</strain>
        <strain evidence="16 18">Kv</strain>
    </source>
</reference>
<dbReference type="InterPro" id="IPR045024">
    <property type="entry name" value="NDH-2"/>
</dbReference>
<dbReference type="PANTHER" id="PTHR43706:SF13">
    <property type="entry name" value="NADH DEHYDROGENASE-RELATED"/>
    <property type="match status" value="1"/>
</dbReference>
<comment type="similarity">
    <text evidence="1">Belongs to the NADH dehydrogenase family.</text>
</comment>
<comment type="catalytic activity">
    <reaction evidence="12">
        <text>L-threonyl-[protein] + ATP = O-phospho-L-threonyl-[protein] + ADP + H(+)</text>
        <dbReference type="Rhea" id="RHEA:46608"/>
        <dbReference type="Rhea" id="RHEA-COMP:11060"/>
        <dbReference type="Rhea" id="RHEA-COMP:11605"/>
        <dbReference type="ChEBI" id="CHEBI:15378"/>
        <dbReference type="ChEBI" id="CHEBI:30013"/>
        <dbReference type="ChEBI" id="CHEBI:30616"/>
        <dbReference type="ChEBI" id="CHEBI:61977"/>
        <dbReference type="ChEBI" id="CHEBI:456216"/>
        <dbReference type="EC" id="2.7.11.1"/>
    </reaction>
</comment>
<dbReference type="GO" id="GO:0003954">
    <property type="term" value="F:NADH dehydrogenase activity"/>
    <property type="evidence" value="ECO:0007669"/>
    <property type="project" value="InterPro"/>
</dbReference>
<dbReference type="Gene3D" id="3.50.50.100">
    <property type="match status" value="2"/>
</dbReference>
<evidence type="ECO:0000256" key="9">
    <source>
        <dbReference type="ARBA" id="ARBA00022840"/>
    </source>
</evidence>
<keyword evidence="11" id="KW-0520">NAD</keyword>
<dbReference type="GO" id="GO:0005524">
    <property type="term" value="F:ATP binding"/>
    <property type="evidence" value="ECO:0007669"/>
    <property type="project" value="UniProtKB-KW"/>
</dbReference>